<feature type="transmembrane region" description="Helical" evidence="8">
    <location>
        <begin position="798"/>
        <end position="820"/>
    </location>
</feature>
<feature type="transmembrane region" description="Helical" evidence="8">
    <location>
        <begin position="6"/>
        <end position="25"/>
    </location>
</feature>
<reference evidence="11" key="2">
    <citation type="journal article" date="2022" name="Res Sq">
        <title>Comparative Genomics Reveals Insights into the Divergent Evolution of Astigmatic Mites and Household Pest Adaptations.</title>
        <authorList>
            <person name="Xiong Q."/>
            <person name="Wan A.T.-Y."/>
            <person name="Liu X.-Y."/>
            <person name="Fung C.S.-H."/>
            <person name="Xiao X."/>
            <person name="Malainual N."/>
            <person name="Hou J."/>
            <person name="Wang L."/>
            <person name="Wang M."/>
            <person name="Yang K."/>
            <person name="Cui Y."/>
            <person name="Leung E."/>
            <person name="Nong W."/>
            <person name="Shin S.-K."/>
            <person name="Au S."/>
            <person name="Jeong K.Y."/>
            <person name="Chew F.T."/>
            <person name="Hui J."/>
            <person name="Leung T.F."/>
            <person name="Tungtrongchitr A."/>
            <person name="Zhong N."/>
            <person name="Liu Z."/>
            <person name="Tsui S."/>
        </authorList>
    </citation>
    <scope>NUCLEOTIDE SEQUENCE</scope>
    <source>
        <strain evidence="11">Derf</strain>
        <tissue evidence="11">Whole organism</tissue>
    </source>
</reference>
<dbReference type="PROSITE" id="PS51012">
    <property type="entry name" value="ABC_TM2"/>
    <property type="match status" value="1"/>
</dbReference>
<dbReference type="PANTHER" id="PTHR43038:SF3">
    <property type="entry name" value="ABC TRANSPORTER G FAMILY MEMBER 20 ISOFORM X1"/>
    <property type="match status" value="1"/>
</dbReference>
<feature type="transmembrane region" description="Helical" evidence="8">
    <location>
        <begin position="967"/>
        <end position="990"/>
    </location>
</feature>
<dbReference type="Pfam" id="PF12698">
    <property type="entry name" value="ABC2_membrane_3"/>
    <property type="match status" value="1"/>
</dbReference>
<feature type="domain" description="ABC transmembrane type-2" evidence="10">
    <location>
        <begin position="763"/>
        <end position="991"/>
    </location>
</feature>
<evidence type="ECO:0000256" key="8">
    <source>
        <dbReference type="SAM" id="Phobius"/>
    </source>
</evidence>
<dbReference type="Gene3D" id="3.40.50.300">
    <property type="entry name" value="P-loop containing nucleotide triphosphate hydrolases"/>
    <property type="match status" value="1"/>
</dbReference>
<dbReference type="AlphaFoldDB" id="A0A922HS58"/>
<feature type="transmembrane region" description="Helical" evidence="8">
    <location>
        <begin position="905"/>
        <end position="926"/>
    </location>
</feature>
<feature type="compositionally biased region" description="Low complexity" evidence="7">
    <location>
        <begin position="101"/>
        <end position="140"/>
    </location>
</feature>
<dbReference type="InterPro" id="IPR047817">
    <property type="entry name" value="ABC2_TM_bact-type"/>
</dbReference>
<dbReference type="SUPFAM" id="SSF52540">
    <property type="entry name" value="P-loop containing nucleoside triphosphate hydrolases"/>
    <property type="match status" value="1"/>
</dbReference>
<dbReference type="PROSITE" id="PS00211">
    <property type="entry name" value="ABC_TRANSPORTER_1"/>
    <property type="match status" value="1"/>
</dbReference>
<accession>A0A922HS58</accession>
<evidence type="ECO:0000313" key="11">
    <source>
        <dbReference type="EMBL" id="KAH9497738.1"/>
    </source>
</evidence>
<evidence type="ECO:0000313" key="12">
    <source>
        <dbReference type="Proteomes" id="UP000790347"/>
    </source>
</evidence>
<evidence type="ECO:0000259" key="10">
    <source>
        <dbReference type="PROSITE" id="PS51012"/>
    </source>
</evidence>
<evidence type="ECO:0000256" key="1">
    <source>
        <dbReference type="ARBA" id="ARBA00004141"/>
    </source>
</evidence>
<evidence type="ECO:0000256" key="2">
    <source>
        <dbReference type="ARBA" id="ARBA00022692"/>
    </source>
</evidence>
<feature type="compositionally biased region" description="Low complexity" evidence="7">
    <location>
        <begin position="153"/>
        <end position="162"/>
    </location>
</feature>
<sequence>MSHNNQIYLSIYLYISGCSSVLVDYTSAFHERKMSNTEEIINLSLSSPAPSPSSSSEQHPVVEIESNHSNMVIIQSNNNNNDDNDEKLLNNDEIKDNSDDQSSSSSSSTSTSTSSSSSSSSLHSSSSSLSLKPHSQQSSSITMEMKNEKQPEKSSSSYNNNNNDDDNIKRKDSSQEEIVQKLMNQVQSYINECFEMEEMPEKNTNNNDSSTSSSSSKPVINQDLPSVAILPIEVNNQQQIVETKPQFNVTPVNNNNNNNNNNSRVMTIPSIHITNEHGQDRRISIDINHQNNNNNDTQTSMDNNNNNNNNNNNSSYKQQKQQQKVAVVIKNVSFSYTKKTNVLSNINLVVPKAQIFALLGASGCGKTTLLRIILGRLKPKKGDVQVFGARPGGIHSNIPGSGVGFMPQELAMFPSFTIAETLYYFGLLHHIPKDEIIKRTDFMIELLNLPPKDRKIEQCSGGQQRRASIALTLFHSPPLLILDEPTVGVDPLLRLKIWQYLEYLCINNRMTIIITTHYIEESRRANNLAFMRFGRILAQDSPDSLLQKYNTTVLEDVFLQLCQHDCGEIKQKHSLKKQDSSKEQTDIYEPELEQIRSKFYNFTVDKIRLKALFFKNIVNLKRNPLLFFFFLLLPTIQIVLFCISVYKSPDNIEVSIFNNDTKPLSKRFLDLIDERLLRVNHYNSLDEAIQTVINGKAWLAIEMSDRFSAAYRRRAKNPSDLSEQDFNNSKIKLYPDQTDNFIHNVIDNSLMNSYQKFVENIAESFGYNPSTVRIPVMVQEVVHGKLDLENGYVLLDNLIAGSLVAIIYTTPLLMSGMVLVMERKDNIIERTFVNGATSIEVFLTHLITLMLSLIIQVIILLFVAIIVFDVSVLGPLSEVYLMLYLQGLTGIFIGLLISAISKNEIVAVLLSLGMVFPLWMISGVFWPLESIDAWLQKIFWMAPLSYPIRSTHHMFRRGWTFAQHEVFMGYVSSFIYNIILLVTNVLVFHFTSQ</sequence>
<proteinExistence type="predicted"/>
<protein>
    <submittedName>
        <fullName evidence="11">Uncharacterized protein</fullName>
    </submittedName>
</protein>
<dbReference type="InterPro" id="IPR003593">
    <property type="entry name" value="AAA+_ATPase"/>
</dbReference>
<feature type="transmembrane region" description="Helical" evidence="8">
    <location>
        <begin position="841"/>
        <end position="867"/>
    </location>
</feature>
<dbReference type="Proteomes" id="UP000790347">
    <property type="component" value="Unassembled WGS sequence"/>
</dbReference>
<dbReference type="PROSITE" id="PS50893">
    <property type="entry name" value="ABC_TRANSPORTER_2"/>
    <property type="match status" value="1"/>
</dbReference>
<keyword evidence="2 8" id="KW-0812">Transmembrane</keyword>
<dbReference type="InterPro" id="IPR027417">
    <property type="entry name" value="P-loop_NTPase"/>
</dbReference>
<dbReference type="SMART" id="SM00382">
    <property type="entry name" value="AAA"/>
    <property type="match status" value="1"/>
</dbReference>
<evidence type="ECO:0000256" key="6">
    <source>
        <dbReference type="ARBA" id="ARBA00023136"/>
    </source>
</evidence>
<feature type="region of interest" description="Disordered" evidence="7">
    <location>
        <begin position="200"/>
        <end position="220"/>
    </location>
</feature>
<organism evidence="11 12">
    <name type="scientific">Dermatophagoides farinae</name>
    <name type="common">American house dust mite</name>
    <dbReference type="NCBI Taxonomy" id="6954"/>
    <lineage>
        <taxon>Eukaryota</taxon>
        <taxon>Metazoa</taxon>
        <taxon>Ecdysozoa</taxon>
        <taxon>Arthropoda</taxon>
        <taxon>Chelicerata</taxon>
        <taxon>Arachnida</taxon>
        <taxon>Acari</taxon>
        <taxon>Acariformes</taxon>
        <taxon>Sarcoptiformes</taxon>
        <taxon>Astigmata</taxon>
        <taxon>Psoroptidia</taxon>
        <taxon>Analgoidea</taxon>
        <taxon>Pyroglyphidae</taxon>
        <taxon>Dermatophagoidinae</taxon>
        <taxon>Dermatophagoides</taxon>
    </lineage>
</organism>
<comment type="subcellular location">
    <subcellularLocation>
        <location evidence="1">Membrane</location>
        <topology evidence="1">Multi-pass membrane protein</topology>
    </subcellularLocation>
</comment>
<keyword evidence="5 8" id="KW-1133">Transmembrane helix</keyword>
<dbReference type="GO" id="GO:0016020">
    <property type="term" value="C:membrane"/>
    <property type="evidence" value="ECO:0007669"/>
    <property type="project" value="UniProtKB-SubCell"/>
</dbReference>
<feature type="compositionally biased region" description="Basic and acidic residues" evidence="7">
    <location>
        <begin position="86"/>
        <end position="98"/>
    </location>
</feature>
<feature type="compositionally biased region" description="Low complexity" evidence="7">
    <location>
        <begin position="288"/>
        <end position="322"/>
    </location>
</feature>
<evidence type="ECO:0000256" key="7">
    <source>
        <dbReference type="SAM" id="MobiDB-lite"/>
    </source>
</evidence>
<feature type="region of interest" description="Disordered" evidence="7">
    <location>
        <begin position="74"/>
        <end position="174"/>
    </location>
</feature>
<name>A0A922HS58_DERFA</name>
<dbReference type="EMBL" id="ASGP02000007">
    <property type="protein sequence ID" value="KAH9497738.1"/>
    <property type="molecule type" value="Genomic_DNA"/>
</dbReference>
<evidence type="ECO:0000256" key="4">
    <source>
        <dbReference type="ARBA" id="ARBA00022840"/>
    </source>
</evidence>
<evidence type="ECO:0000259" key="9">
    <source>
        <dbReference type="PROSITE" id="PS50893"/>
    </source>
</evidence>
<comment type="caution">
    <text evidence="11">The sequence shown here is derived from an EMBL/GenBank/DDBJ whole genome shotgun (WGS) entry which is preliminary data.</text>
</comment>
<dbReference type="GO" id="GO:0140359">
    <property type="term" value="F:ABC-type transporter activity"/>
    <property type="evidence" value="ECO:0007669"/>
    <property type="project" value="InterPro"/>
</dbReference>
<evidence type="ECO:0000256" key="3">
    <source>
        <dbReference type="ARBA" id="ARBA00022741"/>
    </source>
</evidence>
<feature type="transmembrane region" description="Helical" evidence="8">
    <location>
        <begin position="879"/>
        <end position="898"/>
    </location>
</feature>
<keyword evidence="3" id="KW-0547">Nucleotide-binding</keyword>
<dbReference type="InterPro" id="IPR017871">
    <property type="entry name" value="ABC_transporter-like_CS"/>
</dbReference>
<keyword evidence="12" id="KW-1185">Reference proteome</keyword>
<dbReference type="InterPro" id="IPR003439">
    <property type="entry name" value="ABC_transporter-like_ATP-bd"/>
</dbReference>
<dbReference type="Pfam" id="PF00005">
    <property type="entry name" value="ABC_tran"/>
    <property type="match status" value="1"/>
</dbReference>
<feature type="compositionally biased region" description="Low complexity" evidence="7">
    <location>
        <begin position="203"/>
        <end position="216"/>
    </location>
</feature>
<dbReference type="InterPro" id="IPR013525">
    <property type="entry name" value="ABC2_TM"/>
</dbReference>
<dbReference type="PANTHER" id="PTHR43038">
    <property type="entry name" value="ATP-BINDING CASSETTE, SUB-FAMILY H, MEMBER 1"/>
    <property type="match status" value="1"/>
</dbReference>
<reference evidence="11" key="1">
    <citation type="submission" date="2013-05" db="EMBL/GenBank/DDBJ databases">
        <authorList>
            <person name="Yim A.K.Y."/>
            <person name="Chan T.F."/>
            <person name="Ji K.M."/>
            <person name="Liu X.Y."/>
            <person name="Zhou J.W."/>
            <person name="Li R.Q."/>
            <person name="Yang K.Y."/>
            <person name="Li J."/>
            <person name="Li M."/>
            <person name="Law P.T.W."/>
            <person name="Wu Y.L."/>
            <person name="Cai Z.L."/>
            <person name="Qin H."/>
            <person name="Bao Y."/>
            <person name="Leung R.K.K."/>
            <person name="Ng P.K.S."/>
            <person name="Zou J."/>
            <person name="Zhong X.J."/>
            <person name="Ran P.X."/>
            <person name="Zhong N.S."/>
            <person name="Liu Z.G."/>
            <person name="Tsui S.K.W."/>
        </authorList>
    </citation>
    <scope>NUCLEOTIDE SEQUENCE</scope>
    <source>
        <strain evidence="11">Derf</strain>
        <tissue evidence="11">Whole organism</tissue>
    </source>
</reference>
<gene>
    <name evidence="11" type="ORF">DERF_013700</name>
</gene>
<dbReference type="GO" id="GO:0005524">
    <property type="term" value="F:ATP binding"/>
    <property type="evidence" value="ECO:0007669"/>
    <property type="project" value="UniProtKB-KW"/>
</dbReference>
<feature type="region of interest" description="Disordered" evidence="7">
    <location>
        <begin position="287"/>
        <end position="322"/>
    </location>
</feature>
<dbReference type="GO" id="GO:0016887">
    <property type="term" value="F:ATP hydrolysis activity"/>
    <property type="evidence" value="ECO:0007669"/>
    <property type="project" value="InterPro"/>
</dbReference>
<feature type="domain" description="ABC transporter" evidence="9">
    <location>
        <begin position="327"/>
        <end position="558"/>
    </location>
</feature>
<keyword evidence="6 8" id="KW-0472">Membrane</keyword>
<keyword evidence="4" id="KW-0067">ATP-binding</keyword>
<evidence type="ECO:0000256" key="5">
    <source>
        <dbReference type="ARBA" id="ARBA00022989"/>
    </source>
</evidence>